<dbReference type="Proteomes" id="UP000266272">
    <property type="component" value="Unassembled WGS sequence"/>
</dbReference>
<keyword evidence="3" id="KW-1185">Reference proteome</keyword>
<gene>
    <name evidence="2" type="ORF">TARUN_3492</name>
</gene>
<keyword evidence="2" id="KW-0808">Transferase</keyword>
<dbReference type="Gene3D" id="3.40.630.30">
    <property type="match status" value="1"/>
</dbReference>
<protein>
    <submittedName>
        <fullName evidence="2">Acyl-n-acyltransferase</fullName>
    </submittedName>
</protein>
<name>A0A395NRY6_TRIAR</name>
<dbReference type="InterPro" id="IPR051531">
    <property type="entry name" value="N-acetyltransferase"/>
</dbReference>
<accession>A0A395NRY6</accession>
<organism evidence="2 3">
    <name type="scientific">Trichoderma arundinaceum</name>
    <dbReference type="NCBI Taxonomy" id="490622"/>
    <lineage>
        <taxon>Eukaryota</taxon>
        <taxon>Fungi</taxon>
        <taxon>Dikarya</taxon>
        <taxon>Ascomycota</taxon>
        <taxon>Pezizomycotina</taxon>
        <taxon>Sordariomycetes</taxon>
        <taxon>Hypocreomycetidae</taxon>
        <taxon>Hypocreales</taxon>
        <taxon>Hypocreaceae</taxon>
        <taxon>Trichoderma</taxon>
    </lineage>
</organism>
<dbReference type="PANTHER" id="PTHR43792:SF1">
    <property type="entry name" value="N-ACETYLTRANSFERASE DOMAIN-CONTAINING PROTEIN"/>
    <property type="match status" value="1"/>
</dbReference>
<dbReference type="PROSITE" id="PS51186">
    <property type="entry name" value="GNAT"/>
    <property type="match status" value="1"/>
</dbReference>
<dbReference type="AlphaFoldDB" id="A0A395NRY6"/>
<sequence length="227" mass="25719">MEDQERIKIRTTLPLIPPIDSRDEIHTARLILRPPRVSDVPALHKLRTQHEVMQCTPLGVDKTLEDTLRSLDKMLPPNDSKTYHFHVFQKDTGELVGKGGMHGVDGCHFGWPEAGYSFKHEHWGKGYATEFMTAYLENWWSLPRKEVEIEVDPVSVGSEGLEAGDAPVVERIAAVIDVTNKGSGRVLEKSGFTRFKEWKTLDFRDTHKGLYVDLAGFLSVAPTRERN</sequence>
<dbReference type="GO" id="GO:0016747">
    <property type="term" value="F:acyltransferase activity, transferring groups other than amino-acyl groups"/>
    <property type="evidence" value="ECO:0007669"/>
    <property type="project" value="InterPro"/>
</dbReference>
<evidence type="ECO:0000313" key="3">
    <source>
        <dbReference type="Proteomes" id="UP000266272"/>
    </source>
</evidence>
<evidence type="ECO:0000313" key="2">
    <source>
        <dbReference type="EMBL" id="RFU78704.1"/>
    </source>
</evidence>
<feature type="domain" description="N-acetyltransferase" evidence="1">
    <location>
        <begin position="30"/>
        <end position="213"/>
    </location>
</feature>
<proteinExistence type="predicted"/>
<reference evidence="2 3" key="1">
    <citation type="journal article" date="2018" name="PLoS Pathog.">
        <title>Evolution of structural diversity of trichothecenes, a family of toxins produced by plant pathogenic and entomopathogenic fungi.</title>
        <authorList>
            <person name="Proctor R.H."/>
            <person name="McCormick S.P."/>
            <person name="Kim H.S."/>
            <person name="Cardoza R.E."/>
            <person name="Stanley A.M."/>
            <person name="Lindo L."/>
            <person name="Kelly A."/>
            <person name="Brown D.W."/>
            <person name="Lee T."/>
            <person name="Vaughan M.M."/>
            <person name="Alexander N.J."/>
            <person name="Busman M."/>
            <person name="Gutierrez S."/>
        </authorList>
    </citation>
    <scope>NUCLEOTIDE SEQUENCE [LARGE SCALE GENOMIC DNA]</scope>
    <source>
        <strain evidence="2 3">IBT 40837</strain>
    </source>
</reference>
<keyword evidence="2" id="KW-0012">Acyltransferase</keyword>
<dbReference type="SUPFAM" id="SSF55729">
    <property type="entry name" value="Acyl-CoA N-acyltransferases (Nat)"/>
    <property type="match status" value="1"/>
</dbReference>
<dbReference type="OrthoDB" id="4072826at2759"/>
<dbReference type="PANTHER" id="PTHR43792">
    <property type="entry name" value="GNAT FAMILY, PUTATIVE (AFU_ORTHOLOGUE AFUA_3G00765)-RELATED-RELATED"/>
    <property type="match status" value="1"/>
</dbReference>
<dbReference type="EMBL" id="PXOA01000196">
    <property type="protein sequence ID" value="RFU78704.1"/>
    <property type="molecule type" value="Genomic_DNA"/>
</dbReference>
<evidence type="ECO:0000259" key="1">
    <source>
        <dbReference type="PROSITE" id="PS51186"/>
    </source>
</evidence>
<dbReference type="InterPro" id="IPR016181">
    <property type="entry name" value="Acyl_CoA_acyltransferase"/>
</dbReference>
<dbReference type="InterPro" id="IPR000182">
    <property type="entry name" value="GNAT_dom"/>
</dbReference>
<comment type="caution">
    <text evidence="2">The sequence shown here is derived from an EMBL/GenBank/DDBJ whole genome shotgun (WGS) entry which is preliminary data.</text>
</comment>
<dbReference type="Pfam" id="PF13302">
    <property type="entry name" value="Acetyltransf_3"/>
    <property type="match status" value="1"/>
</dbReference>